<dbReference type="InterPro" id="IPR031464">
    <property type="entry name" value="DUF4680"/>
</dbReference>
<evidence type="ECO:0000313" key="2">
    <source>
        <dbReference type="Proteomes" id="UP000248480"/>
    </source>
</evidence>
<evidence type="ECO:0000313" key="3">
    <source>
        <dbReference type="RefSeq" id="XP_004371364.1"/>
    </source>
</evidence>
<feature type="region of interest" description="Disordered" evidence="1">
    <location>
        <begin position="155"/>
        <end position="176"/>
    </location>
</feature>
<feature type="region of interest" description="Disordered" evidence="1">
    <location>
        <begin position="1"/>
        <end position="38"/>
    </location>
</feature>
<feature type="region of interest" description="Disordered" evidence="1">
    <location>
        <begin position="116"/>
        <end position="141"/>
    </location>
</feature>
<dbReference type="STRING" id="127582.A0A2Y9DB90"/>
<dbReference type="AlphaFoldDB" id="A0A2Y9DB90"/>
<keyword evidence="2" id="KW-1185">Reference proteome</keyword>
<protein>
    <submittedName>
        <fullName evidence="3">Uncharacterized protein C5orf47 homolog</fullName>
    </submittedName>
</protein>
<dbReference type="OrthoDB" id="9392174at2759"/>
<sequence>MTWPPGLPHLPTSSPPPAQQSDARPHPPPLAPWPAAWGPSPTRVPVALSWDQRARRRRLGVKAAMAAEREQKLDLARFVYVTRFGSHQCGGVLQLGGRWARGRRCLGLRAGCSQEEPREAQAGTLSGGELRPVPELPPGARPWAPAAAAAAASASPQLRASKVQSGPRRAARAGLTQKNIAKKYDFPIPLSEASKIMKKKKKEVSVWKGVYKVISRMLEENEKYRLRLNSQRLSSENSNYTR</sequence>
<dbReference type="RefSeq" id="XP_004371364.1">
    <property type="nucleotide sequence ID" value="XM_004371307.1"/>
</dbReference>
<dbReference type="FunCoup" id="A0A2Y9DB90">
    <property type="interactions" value="1"/>
</dbReference>
<dbReference type="CTD" id="136047764"/>
<dbReference type="Proteomes" id="UP000248480">
    <property type="component" value="Unplaced"/>
</dbReference>
<reference evidence="3" key="1">
    <citation type="submission" date="2025-08" db="UniProtKB">
        <authorList>
            <consortium name="RefSeq"/>
        </authorList>
    </citation>
    <scope>IDENTIFICATION</scope>
</reference>
<gene>
    <name evidence="3" type="primary">CUNH5orf47</name>
</gene>
<organism evidence="2 3">
    <name type="scientific">Trichechus manatus latirostris</name>
    <name type="common">Florida manatee</name>
    <dbReference type="NCBI Taxonomy" id="127582"/>
    <lineage>
        <taxon>Eukaryota</taxon>
        <taxon>Metazoa</taxon>
        <taxon>Chordata</taxon>
        <taxon>Craniata</taxon>
        <taxon>Vertebrata</taxon>
        <taxon>Euteleostomi</taxon>
        <taxon>Mammalia</taxon>
        <taxon>Eutheria</taxon>
        <taxon>Afrotheria</taxon>
        <taxon>Sirenia</taxon>
        <taxon>Trichechidae</taxon>
        <taxon>Trichechus</taxon>
    </lineage>
</organism>
<evidence type="ECO:0000256" key="1">
    <source>
        <dbReference type="SAM" id="MobiDB-lite"/>
    </source>
</evidence>
<dbReference type="KEGG" id="tmu:101359949"/>
<dbReference type="PANTHER" id="PTHR38655">
    <property type="entry name" value="SIMILAR TO RIKEN CDNA 4930524B15"/>
    <property type="match status" value="1"/>
</dbReference>
<feature type="compositionally biased region" description="Pro residues" evidence="1">
    <location>
        <begin position="1"/>
        <end position="18"/>
    </location>
</feature>
<dbReference type="Pfam" id="PF15730">
    <property type="entry name" value="DUF4680"/>
    <property type="match status" value="1"/>
</dbReference>
<dbReference type="PANTHER" id="PTHR38655:SF1">
    <property type="entry name" value="SIMILAR TO RIKEN CDNA 4930524B15"/>
    <property type="match status" value="1"/>
</dbReference>
<accession>A0A2Y9DB90</accession>
<dbReference type="GeneID" id="101359949"/>
<dbReference type="InParanoid" id="A0A2Y9DB90"/>
<proteinExistence type="predicted"/>
<name>A0A2Y9DB90_TRIMA</name>